<name>A0A238F2I6_9BASI</name>
<protein>
    <submittedName>
        <fullName evidence="2">BQ2448_5565 protein</fullName>
    </submittedName>
</protein>
<proteinExistence type="predicted"/>
<evidence type="ECO:0000313" key="3">
    <source>
        <dbReference type="Proteomes" id="UP000198372"/>
    </source>
</evidence>
<keyword evidence="3" id="KW-1185">Reference proteome</keyword>
<accession>A0A238F2I6</accession>
<sequence>MRIAGNEGPRNSEPTGPADDPSRTGQASHASAALNSTSHSCYTPASNCLQQQLRTERIEYFTDANFRIFCCLVCSERVFGHAVDDR</sequence>
<feature type="compositionally biased region" description="Polar residues" evidence="1">
    <location>
        <begin position="23"/>
        <end position="32"/>
    </location>
</feature>
<dbReference type="OrthoDB" id="2539760at2759"/>
<evidence type="ECO:0000313" key="2">
    <source>
        <dbReference type="EMBL" id="SCV66919.1"/>
    </source>
</evidence>
<dbReference type="EMBL" id="FMSP01000001">
    <property type="protein sequence ID" value="SCV66919.1"/>
    <property type="molecule type" value="Genomic_DNA"/>
</dbReference>
<gene>
    <name evidence="2" type="ORF">BQ2448_5565</name>
</gene>
<evidence type="ECO:0000256" key="1">
    <source>
        <dbReference type="SAM" id="MobiDB-lite"/>
    </source>
</evidence>
<dbReference type="AlphaFoldDB" id="A0A238F2I6"/>
<organism evidence="2 3">
    <name type="scientific">Microbotryum intermedium</name>
    <dbReference type="NCBI Taxonomy" id="269621"/>
    <lineage>
        <taxon>Eukaryota</taxon>
        <taxon>Fungi</taxon>
        <taxon>Dikarya</taxon>
        <taxon>Basidiomycota</taxon>
        <taxon>Pucciniomycotina</taxon>
        <taxon>Microbotryomycetes</taxon>
        <taxon>Microbotryales</taxon>
        <taxon>Microbotryaceae</taxon>
        <taxon>Microbotryum</taxon>
    </lineage>
</organism>
<dbReference type="Proteomes" id="UP000198372">
    <property type="component" value="Unassembled WGS sequence"/>
</dbReference>
<feature type="region of interest" description="Disordered" evidence="1">
    <location>
        <begin position="1"/>
        <end position="32"/>
    </location>
</feature>
<reference evidence="3" key="1">
    <citation type="submission" date="2016-09" db="EMBL/GenBank/DDBJ databases">
        <authorList>
            <person name="Jeantristanb JTB J.-T."/>
            <person name="Ricardo R."/>
        </authorList>
    </citation>
    <scope>NUCLEOTIDE SEQUENCE [LARGE SCALE GENOMIC DNA]</scope>
</reference>